<proteinExistence type="predicted"/>
<gene>
    <name evidence="1" type="ORF">PN36_31825</name>
</gene>
<keyword evidence="2" id="KW-1185">Reference proteome</keyword>
<sequence>MGVPPLRCAGNHKGLPLPTLQKNLNLMALNGFMGALTATIMPGVDIRLRYQDISMVSNETSFFLEFSTNFRLQPKRDRGARYLEQLRGQGGIFVQPFLDKNDNGVHDGSEEIYTKHADLLLLLNNKPVSTSQLRVQCHLR</sequence>
<reference evidence="1 2" key="1">
    <citation type="journal article" date="2016" name="Front. Microbiol.">
        <title>Single-Cell (Meta-)Genomics of a Dimorphic Candidatus Thiomargarita nelsonii Reveals Genomic Plasticity.</title>
        <authorList>
            <person name="Flood B.E."/>
            <person name="Fliss P."/>
            <person name="Jones D.S."/>
            <person name="Dick G.J."/>
            <person name="Jain S."/>
            <person name="Kaster A.K."/>
            <person name="Winkel M."/>
            <person name="Mussmann M."/>
            <person name="Bailey J."/>
        </authorList>
    </citation>
    <scope>NUCLEOTIDE SEQUENCE [LARGE SCALE GENOMIC DNA]</scope>
    <source>
        <strain evidence="1">Hydrate Ridge</strain>
    </source>
</reference>
<evidence type="ECO:0000313" key="1">
    <source>
        <dbReference type="EMBL" id="TGN99915.1"/>
    </source>
</evidence>
<protein>
    <submittedName>
        <fullName evidence="1">Uncharacterized protein</fullName>
    </submittedName>
</protein>
<dbReference type="Proteomes" id="UP000030428">
    <property type="component" value="Unassembled WGS sequence"/>
</dbReference>
<evidence type="ECO:0000313" key="2">
    <source>
        <dbReference type="Proteomes" id="UP000030428"/>
    </source>
</evidence>
<dbReference type="EMBL" id="JSZA02000261">
    <property type="protein sequence ID" value="TGN99915.1"/>
    <property type="molecule type" value="Genomic_DNA"/>
</dbReference>
<organism evidence="1 2">
    <name type="scientific">Candidatus Thiomargarita nelsonii</name>
    <dbReference type="NCBI Taxonomy" id="1003181"/>
    <lineage>
        <taxon>Bacteria</taxon>
        <taxon>Pseudomonadati</taxon>
        <taxon>Pseudomonadota</taxon>
        <taxon>Gammaproteobacteria</taxon>
        <taxon>Thiotrichales</taxon>
        <taxon>Thiotrichaceae</taxon>
        <taxon>Thiomargarita</taxon>
    </lineage>
</organism>
<dbReference type="AlphaFoldDB" id="A0A4E0QQI9"/>
<name>A0A4E0QQI9_9GAMM</name>
<accession>A0A4E0QQI9</accession>
<comment type="caution">
    <text evidence="1">The sequence shown here is derived from an EMBL/GenBank/DDBJ whole genome shotgun (WGS) entry which is preliminary data.</text>
</comment>